<organism evidence="2 3">
    <name type="scientific">Rickenella mellea</name>
    <dbReference type="NCBI Taxonomy" id="50990"/>
    <lineage>
        <taxon>Eukaryota</taxon>
        <taxon>Fungi</taxon>
        <taxon>Dikarya</taxon>
        <taxon>Basidiomycota</taxon>
        <taxon>Agaricomycotina</taxon>
        <taxon>Agaricomycetes</taxon>
        <taxon>Hymenochaetales</taxon>
        <taxon>Rickenellaceae</taxon>
        <taxon>Rickenella</taxon>
    </lineage>
</organism>
<protein>
    <submittedName>
        <fullName evidence="2">Uncharacterized protein</fullName>
    </submittedName>
</protein>
<feature type="region of interest" description="Disordered" evidence="1">
    <location>
        <begin position="1"/>
        <end position="38"/>
    </location>
</feature>
<feature type="compositionally biased region" description="Polar residues" evidence="1">
    <location>
        <begin position="87"/>
        <end position="101"/>
    </location>
</feature>
<feature type="region of interest" description="Disordered" evidence="1">
    <location>
        <begin position="70"/>
        <end position="101"/>
    </location>
</feature>
<gene>
    <name evidence="2" type="ORF">BD410DRAFT_810357</name>
</gene>
<dbReference type="Proteomes" id="UP000294933">
    <property type="component" value="Unassembled WGS sequence"/>
</dbReference>
<evidence type="ECO:0000313" key="2">
    <source>
        <dbReference type="EMBL" id="TDL13663.1"/>
    </source>
</evidence>
<evidence type="ECO:0000313" key="3">
    <source>
        <dbReference type="Proteomes" id="UP000294933"/>
    </source>
</evidence>
<feature type="region of interest" description="Disordered" evidence="1">
    <location>
        <begin position="45"/>
        <end position="64"/>
    </location>
</feature>
<name>A0A4Y7PEB2_9AGAM</name>
<proteinExistence type="predicted"/>
<feature type="compositionally biased region" description="Basic residues" evidence="1">
    <location>
        <begin position="45"/>
        <end position="57"/>
    </location>
</feature>
<dbReference type="AlphaFoldDB" id="A0A4Y7PEB2"/>
<feature type="compositionally biased region" description="Basic and acidic residues" evidence="1">
    <location>
        <begin position="8"/>
        <end position="19"/>
    </location>
</feature>
<accession>A0A4Y7PEB2</accession>
<reference evidence="2 3" key="1">
    <citation type="submission" date="2018-06" db="EMBL/GenBank/DDBJ databases">
        <title>A transcriptomic atlas of mushroom development highlights an independent origin of complex multicellularity.</title>
        <authorList>
            <consortium name="DOE Joint Genome Institute"/>
            <person name="Krizsan K."/>
            <person name="Almasi E."/>
            <person name="Merenyi Z."/>
            <person name="Sahu N."/>
            <person name="Viragh M."/>
            <person name="Koszo T."/>
            <person name="Mondo S."/>
            <person name="Kiss B."/>
            <person name="Balint B."/>
            <person name="Kues U."/>
            <person name="Barry K."/>
            <person name="Hegedus J.C."/>
            <person name="Henrissat B."/>
            <person name="Johnson J."/>
            <person name="Lipzen A."/>
            <person name="Ohm R."/>
            <person name="Nagy I."/>
            <person name="Pangilinan J."/>
            <person name="Yan J."/>
            <person name="Xiong Y."/>
            <person name="Grigoriev I.V."/>
            <person name="Hibbett D.S."/>
            <person name="Nagy L.G."/>
        </authorList>
    </citation>
    <scope>NUCLEOTIDE SEQUENCE [LARGE SCALE GENOMIC DNA]</scope>
    <source>
        <strain evidence="2 3">SZMC22713</strain>
    </source>
</reference>
<dbReference type="EMBL" id="ML170503">
    <property type="protein sequence ID" value="TDL13663.1"/>
    <property type="molecule type" value="Genomic_DNA"/>
</dbReference>
<evidence type="ECO:0000256" key="1">
    <source>
        <dbReference type="SAM" id="MobiDB-lite"/>
    </source>
</evidence>
<dbReference type="VEuPathDB" id="FungiDB:BD410DRAFT_810357"/>
<sequence>MSNLLCSENDRGPSKRTDTSDPWLPPPMVRPCKHKTEKERIIAARSRRKEWYHRNRRKEAAKSLERYHLKKSIDSQPQRPLPKPQVHSPNLEPSKSAPSSSVIADAPFMSIHCPRLETGEMLASARLALHGWHVGEDLRHIISNMRHIVDVWTGGSLRAWGQTLYLNIQPSTDNRRAELELQPYVTFGQHLQEQFDEVSRRSFQNDPSGQLGIWTEAQLVQRQISRAVDIVEEFCLILRDGGIASLQRSFIDCSLNFQLL</sequence>
<keyword evidence="3" id="KW-1185">Reference proteome</keyword>